<gene>
    <name evidence="2" type="ORF">KTO63_25490</name>
</gene>
<evidence type="ECO:0000259" key="1">
    <source>
        <dbReference type="Pfam" id="PF04965"/>
    </source>
</evidence>
<dbReference type="RefSeq" id="WP_217795023.1">
    <property type="nucleotide sequence ID" value="NZ_JAHSPG010000018.1"/>
</dbReference>
<dbReference type="Proteomes" id="UP000812270">
    <property type="component" value="Unassembled WGS sequence"/>
</dbReference>
<name>A0A9E2W732_9BACT</name>
<feature type="domain" description="IraD/Gp25-like" evidence="1">
    <location>
        <begin position="31"/>
        <end position="120"/>
    </location>
</feature>
<dbReference type="AlphaFoldDB" id="A0A9E2W732"/>
<sequence>MDEFLHNFIGTGWKFPVEFNEASGGVEMITGEEDIQNSLDILFSTYTGERVMHPDYGSELSTFLFSPMNKSTLTYMESIVNDAILFNEPRVVVNSVEIEPAASELGLLHIKVNYTVSATNNRYNYVYPFYLKEATNLQL</sequence>
<organism evidence="2 3">
    <name type="scientific">Pinibacter aurantiacus</name>
    <dbReference type="NCBI Taxonomy" id="2851599"/>
    <lineage>
        <taxon>Bacteria</taxon>
        <taxon>Pseudomonadati</taxon>
        <taxon>Bacteroidota</taxon>
        <taxon>Chitinophagia</taxon>
        <taxon>Chitinophagales</taxon>
        <taxon>Chitinophagaceae</taxon>
        <taxon>Pinibacter</taxon>
    </lineage>
</organism>
<evidence type="ECO:0000313" key="3">
    <source>
        <dbReference type="Proteomes" id="UP000812270"/>
    </source>
</evidence>
<dbReference type="EMBL" id="JAHSPG010000018">
    <property type="protein sequence ID" value="MBV4360543.1"/>
    <property type="molecule type" value="Genomic_DNA"/>
</dbReference>
<dbReference type="Pfam" id="PF04965">
    <property type="entry name" value="GPW_gp25"/>
    <property type="match status" value="1"/>
</dbReference>
<keyword evidence="3" id="KW-1185">Reference proteome</keyword>
<evidence type="ECO:0000313" key="2">
    <source>
        <dbReference type="EMBL" id="MBV4360543.1"/>
    </source>
</evidence>
<reference evidence="2" key="1">
    <citation type="submission" date="2021-06" db="EMBL/GenBank/DDBJ databases">
        <authorList>
            <person name="Huq M.A."/>
        </authorList>
    </citation>
    <scope>NUCLEOTIDE SEQUENCE</scope>
    <source>
        <strain evidence="2">MAH-26</strain>
    </source>
</reference>
<comment type="caution">
    <text evidence="2">The sequence shown here is derived from an EMBL/GenBank/DDBJ whole genome shotgun (WGS) entry which is preliminary data.</text>
</comment>
<accession>A0A9E2W732</accession>
<proteinExistence type="predicted"/>
<dbReference type="InterPro" id="IPR007048">
    <property type="entry name" value="IraD/Gp25-like"/>
</dbReference>
<protein>
    <submittedName>
        <fullName evidence="2">GPW/gp25 family protein</fullName>
    </submittedName>
</protein>